<gene>
    <name evidence="1" type="ORF">P5673_017844</name>
</gene>
<reference evidence="1" key="2">
    <citation type="journal article" date="2023" name="Science">
        <title>Genomic signatures of disease resistance in endangered staghorn corals.</title>
        <authorList>
            <person name="Vollmer S.V."/>
            <person name="Selwyn J.D."/>
            <person name="Despard B.A."/>
            <person name="Roesel C.L."/>
        </authorList>
    </citation>
    <scope>NUCLEOTIDE SEQUENCE</scope>
    <source>
        <strain evidence="1">K2</strain>
    </source>
</reference>
<evidence type="ECO:0000313" key="2">
    <source>
        <dbReference type="Proteomes" id="UP001249851"/>
    </source>
</evidence>
<evidence type="ECO:0000313" key="1">
    <source>
        <dbReference type="EMBL" id="KAK2559752.1"/>
    </source>
</evidence>
<proteinExistence type="predicted"/>
<accession>A0AAD9QE80</accession>
<sequence length="98" mass="11338">MNISKFYPVCQRHTNENTVVHYPEKCKSGGHQIKVLCNFQQDSGRQEAHYFQDILTVTAVHLRQVDLFGSIHICSIQYLWASIREPDPALAFCQPRFS</sequence>
<reference evidence="1" key="1">
    <citation type="journal article" date="2023" name="G3 (Bethesda)">
        <title>Whole genome assembly and annotation of the endangered Caribbean coral Acropora cervicornis.</title>
        <authorList>
            <person name="Selwyn J.D."/>
            <person name="Vollmer S.V."/>
        </authorList>
    </citation>
    <scope>NUCLEOTIDE SEQUENCE</scope>
    <source>
        <strain evidence="1">K2</strain>
    </source>
</reference>
<dbReference type="AlphaFoldDB" id="A0AAD9QE80"/>
<comment type="caution">
    <text evidence="1">The sequence shown here is derived from an EMBL/GenBank/DDBJ whole genome shotgun (WGS) entry which is preliminary data.</text>
</comment>
<organism evidence="1 2">
    <name type="scientific">Acropora cervicornis</name>
    <name type="common">Staghorn coral</name>
    <dbReference type="NCBI Taxonomy" id="6130"/>
    <lineage>
        <taxon>Eukaryota</taxon>
        <taxon>Metazoa</taxon>
        <taxon>Cnidaria</taxon>
        <taxon>Anthozoa</taxon>
        <taxon>Hexacorallia</taxon>
        <taxon>Scleractinia</taxon>
        <taxon>Astrocoeniina</taxon>
        <taxon>Acroporidae</taxon>
        <taxon>Acropora</taxon>
    </lineage>
</organism>
<dbReference type="EMBL" id="JARQWQ010000039">
    <property type="protein sequence ID" value="KAK2559752.1"/>
    <property type="molecule type" value="Genomic_DNA"/>
</dbReference>
<keyword evidence="2" id="KW-1185">Reference proteome</keyword>
<name>A0AAD9QE80_ACRCE</name>
<dbReference type="Proteomes" id="UP001249851">
    <property type="component" value="Unassembled WGS sequence"/>
</dbReference>
<protein>
    <submittedName>
        <fullName evidence="1">Uncharacterized protein</fullName>
    </submittedName>
</protein>